<feature type="domain" description="Major facilitator superfamily (MFS) profile" evidence="8">
    <location>
        <begin position="269"/>
        <end position="473"/>
    </location>
</feature>
<keyword evidence="4 7" id="KW-1133">Transmembrane helix</keyword>
<feature type="transmembrane region" description="Helical" evidence="7">
    <location>
        <begin position="334"/>
        <end position="351"/>
    </location>
</feature>
<protein>
    <submittedName>
        <fullName evidence="9">Major Facilitator Superfamily protein</fullName>
    </submittedName>
</protein>
<feature type="transmembrane region" description="Helical" evidence="7">
    <location>
        <begin position="357"/>
        <end position="381"/>
    </location>
</feature>
<dbReference type="RefSeq" id="WP_088818892.1">
    <property type="nucleotide sequence ID" value="NZ_FYEZ01000003.1"/>
</dbReference>
<dbReference type="GO" id="GO:0005886">
    <property type="term" value="C:plasma membrane"/>
    <property type="evidence" value="ECO:0007669"/>
    <property type="project" value="UniProtKB-SubCell"/>
</dbReference>
<dbReference type="OrthoDB" id="3810421at2"/>
<dbReference type="Proteomes" id="UP000198122">
    <property type="component" value="Unassembled WGS sequence"/>
</dbReference>
<feature type="transmembrane region" description="Helical" evidence="7">
    <location>
        <begin position="425"/>
        <end position="444"/>
    </location>
</feature>
<feature type="transmembrane region" description="Helical" evidence="7">
    <location>
        <begin position="102"/>
        <end position="124"/>
    </location>
</feature>
<sequence length="473" mass="48621">MSSTRAALPPPGVESVEGADEEWAPGSTERILRVPDVRRVITGRALTVGASRMLMVALMLWVEGAGFGAVAMAAVMVSVALPPLFFMATAGDTADQYDSRRVLVLGTAVQVVGALAVTAAVLWAPRELAVPLVVAMAFLFQTGSTFSQPVWDALVPRIVGEERVGAVFSWQQGASSISGPLGAGIGGVVFGLVSGAAALGMTTALTASILVPALLLRTRRGGPADELLRESREEARRAAAEHGPWARFWRRTPFGQVSRGVGVLRTVPAAAVIATTLFAFIVAQGASNVVEVFLVRGPIGASEAEYGISEAFAAIGGVAGAWATAKVVSPSKRVHVLVAGLALGGFTLLWIGMAPSFWFYAAGQVALGVMQAMVVSSAVTVTITSAPEERRGAVLAGFSGVTKMGTVCALCTGAVVGSLLEPRTAFLVLGTAALVLLAATGWRLPGISRELARQEAAQREEQAGAPAPVAAAA</sequence>
<dbReference type="InterPro" id="IPR011701">
    <property type="entry name" value="MFS"/>
</dbReference>
<keyword evidence="5 7" id="KW-0472">Membrane</keyword>
<evidence type="ECO:0000256" key="6">
    <source>
        <dbReference type="SAM" id="MobiDB-lite"/>
    </source>
</evidence>
<feature type="transmembrane region" description="Helical" evidence="7">
    <location>
        <begin position="306"/>
        <end position="325"/>
    </location>
</feature>
<organism evidence="9 10">
    <name type="scientific">Kytococcus aerolatus</name>
    <dbReference type="NCBI Taxonomy" id="592308"/>
    <lineage>
        <taxon>Bacteria</taxon>
        <taxon>Bacillati</taxon>
        <taxon>Actinomycetota</taxon>
        <taxon>Actinomycetes</taxon>
        <taxon>Micrococcales</taxon>
        <taxon>Kytococcaceae</taxon>
        <taxon>Kytococcus</taxon>
    </lineage>
</organism>
<keyword evidence="3 7" id="KW-0812">Transmembrane</keyword>
<evidence type="ECO:0000256" key="4">
    <source>
        <dbReference type="ARBA" id="ARBA00022989"/>
    </source>
</evidence>
<accession>A0A212U4X5</accession>
<feature type="transmembrane region" description="Helical" evidence="7">
    <location>
        <begin position="188"/>
        <end position="216"/>
    </location>
</feature>
<dbReference type="AlphaFoldDB" id="A0A212U4X5"/>
<dbReference type="Pfam" id="PF07690">
    <property type="entry name" value="MFS_1"/>
    <property type="match status" value="1"/>
</dbReference>
<keyword evidence="2" id="KW-1003">Cell membrane</keyword>
<dbReference type="GO" id="GO:0022857">
    <property type="term" value="F:transmembrane transporter activity"/>
    <property type="evidence" value="ECO:0007669"/>
    <property type="project" value="InterPro"/>
</dbReference>
<feature type="transmembrane region" description="Helical" evidence="7">
    <location>
        <begin position="40"/>
        <end position="61"/>
    </location>
</feature>
<evidence type="ECO:0000313" key="10">
    <source>
        <dbReference type="Proteomes" id="UP000198122"/>
    </source>
</evidence>
<dbReference type="EMBL" id="FYEZ01000003">
    <property type="protein sequence ID" value="SNC73308.1"/>
    <property type="molecule type" value="Genomic_DNA"/>
</dbReference>
<feature type="transmembrane region" description="Helical" evidence="7">
    <location>
        <begin position="67"/>
        <end position="90"/>
    </location>
</feature>
<dbReference type="Gene3D" id="1.20.1250.20">
    <property type="entry name" value="MFS general substrate transporter like domains"/>
    <property type="match status" value="2"/>
</dbReference>
<feature type="transmembrane region" description="Helical" evidence="7">
    <location>
        <begin position="267"/>
        <end position="286"/>
    </location>
</feature>
<gene>
    <name evidence="9" type="ORF">SAMN05445756_1899</name>
</gene>
<proteinExistence type="predicted"/>
<evidence type="ECO:0000313" key="9">
    <source>
        <dbReference type="EMBL" id="SNC73308.1"/>
    </source>
</evidence>
<dbReference type="InterPro" id="IPR036259">
    <property type="entry name" value="MFS_trans_sf"/>
</dbReference>
<keyword evidence="10" id="KW-1185">Reference proteome</keyword>
<comment type="subcellular location">
    <subcellularLocation>
        <location evidence="1">Cell membrane</location>
        <topology evidence="1">Multi-pass membrane protein</topology>
    </subcellularLocation>
</comment>
<evidence type="ECO:0000256" key="3">
    <source>
        <dbReference type="ARBA" id="ARBA00022692"/>
    </source>
</evidence>
<evidence type="ECO:0000259" key="8">
    <source>
        <dbReference type="PROSITE" id="PS50850"/>
    </source>
</evidence>
<evidence type="ECO:0000256" key="7">
    <source>
        <dbReference type="SAM" id="Phobius"/>
    </source>
</evidence>
<dbReference type="CDD" id="cd06173">
    <property type="entry name" value="MFS_MefA_like"/>
    <property type="match status" value="1"/>
</dbReference>
<dbReference type="PROSITE" id="PS50850">
    <property type="entry name" value="MFS"/>
    <property type="match status" value="1"/>
</dbReference>
<reference evidence="9 10" key="1">
    <citation type="submission" date="2017-06" db="EMBL/GenBank/DDBJ databases">
        <authorList>
            <person name="Kim H.J."/>
            <person name="Triplett B.A."/>
        </authorList>
    </citation>
    <scope>NUCLEOTIDE SEQUENCE [LARGE SCALE GENOMIC DNA]</scope>
    <source>
        <strain evidence="9 10">DSM 22179</strain>
    </source>
</reference>
<dbReference type="InterPro" id="IPR020846">
    <property type="entry name" value="MFS_dom"/>
</dbReference>
<evidence type="ECO:0000256" key="5">
    <source>
        <dbReference type="ARBA" id="ARBA00023136"/>
    </source>
</evidence>
<evidence type="ECO:0000256" key="2">
    <source>
        <dbReference type="ARBA" id="ARBA00022475"/>
    </source>
</evidence>
<dbReference type="PANTHER" id="PTHR23513">
    <property type="entry name" value="INTEGRAL MEMBRANE EFFLUX PROTEIN-RELATED"/>
    <property type="match status" value="1"/>
</dbReference>
<feature type="transmembrane region" description="Helical" evidence="7">
    <location>
        <begin position="393"/>
        <end position="419"/>
    </location>
</feature>
<evidence type="ECO:0000256" key="1">
    <source>
        <dbReference type="ARBA" id="ARBA00004651"/>
    </source>
</evidence>
<feature type="region of interest" description="Disordered" evidence="6">
    <location>
        <begin position="1"/>
        <end position="20"/>
    </location>
</feature>
<dbReference type="SUPFAM" id="SSF103473">
    <property type="entry name" value="MFS general substrate transporter"/>
    <property type="match status" value="1"/>
</dbReference>
<dbReference type="PANTHER" id="PTHR23513:SF11">
    <property type="entry name" value="STAPHYLOFERRIN A TRANSPORTER"/>
    <property type="match status" value="1"/>
</dbReference>
<name>A0A212U4X5_9MICO</name>